<dbReference type="GO" id="GO:0005506">
    <property type="term" value="F:iron ion binding"/>
    <property type="evidence" value="ECO:0000318"/>
    <property type="project" value="GO_Central"/>
</dbReference>
<evidence type="ECO:0000256" key="4">
    <source>
        <dbReference type="ARBA" id="ARBA00023014"/>
    </source>
</evidence>
<organism evidence="7 8">
    <name type="scientific">Brassica napus</name>
    <name type="common">Rape</name>
    <dbReference type="NCBI Taxonomy" id="3708"/>
    <lineage>
        <taxon>Eukaryota</taxon>
        <taxon>Viridiplantae</taxon>
        <taxon>Streptophyta</taxon>
        <taxon>Embryophyta</taxon>
        <taxon>Tracheophyta</taxon>
        <taxon>Spermatophyta</taxon>
        <taxon>Magnoliopsida</taxon>
        <taxon>eudicotyledons</taxon>
        <taxon>Gunneridae</taxon>
        <taxon>Pentapetalae</taxon>
        <taxon>rosids</taxon>
        <taxon>malvids</taxon>
        <taxon>Brassicales</taxon>
        <taxon>Brassicaceae</taxon>
        <taxon>Brassiceae</taxon>
        <taxon>Brassica</taxon>
    </lineage>
</organism>
<dbReference type="Gramene" id="CDY60809">
    <property type="protein sequence ID" value="CDY60809"/>
    <property type="gene ID" value="GSBRNA2T00030095001"/>
</dbReference>
<evidence type="ECO:0000313" key="7">
    <source>
        <dbReference type="EMBL" id="CDY60809.1"/>
    </source>
</evidence>
<dbReference type="PANTHER" id="PTHR19248">
    <property type="entry name" value="ATP-BINDING TRANSPORT PROTEIN-RELATED"/>
    <property type="match status" value="1"/>
</dbReference>
<dbReference type="GO" id="GO:0005524">
    <property type="term" value="F:ATP binding"/>
    <property type="evidence" value="ECO:0000318"/>
    <property type="project" value="GO_Central"/>
</dbReference>
<dbReference type="InterPro" id="IPR013283">
    <property type="entry name" value="RLI1"/>
</dbReference>
<gene>
    <name evidence="7" type="primary">BnaA01g37290D</name>
    <name evidence="7" type="ORF">GSBRNA2T00030095001</name>
</gene>
<dbReference type="InterPro" id="IPR027417">
    <property type="entry name" value="P-loop_NTPase"/>
</dbReference>
<dbReference type="GO" id="GO:0043024">
    <property type="term" value="F:ribosomal small subunit binding"/>
    <property type="evidence" value="ECO:0000318"/>
    <property type="project" value="GO_Central"/>
</dbReference>
<dbReference type="GO" id="GO:0060255">
    <property type="term" value="P:regulation of macromolecule metabolic process"/>
    <property type="evidence" value="ECO:0007669"/>
    <property type="project" value="UniProtKB-ARBA"/>
</dbReference>
<dbReference type="SUPFAM" id="SSF52540">
    <property type="entry name" value="P-loop containing nucleoside triphosphate hydrolases"/>
    <property type="match status" value="2"/>
</dbReference>
<dbReference type="EMBL" id="LK033917">
    <property type="protein sequence ID" value="CDY60809.1"/>
    <property type="molecule type" value="Genomic_DNA"/>
</dbReference>
<dbReference type="GO" id="GO:0006413">
    <property type="term" value="P:translational initiation"/>
    <property type="evidence" value="ECO:0000318"/>
    <property type="project" value="GO_Central"/>
</dbReference>
<keyword evidence="4" id="KW-0411">Iron-sulfur</keyword>
<dbReference type="PaxDb" id="3708-A0A078J9P9"/>
<dbReference type="GO" id="GO:0016887">
    <property type="term" value="F:ATP hydrolysis activity"/>
    <property type="evidence" value="ECO:0007669"/>
    <property type="project" value="InterPro"/>
</dbReference>
<dbReference type="InterPro" id="IPR003593">
    <property type="entry name" value="AAA+_ATPase"/>
</dbReference>
<dbReference type="Pfam" id="PF00037">
    <property type="entry name" value="Fer4"/>
    <property type="match status" value="1"/>
</dbReference>
<dbReference type="PROSITE" id="PS51379">
    <property type="entry name" value="4FE4S_FER_2"/>
    <property type="match status" value="1"/>
</dbReference>
<dbReference type="Proteomes" id="UP000028999">
    <property type="component" value="Unassembled WGS sequence"/>
</dbReference>
<keyword evidence="3" id="KW-0067">ATP-binding</keyword>
<dbReference type="Gene3D" id="3.40.50.300">
    <property type="entry name" value="P-loop containing nucleotide triphosphate hydrolases"/>
    <property type="match status" value="2"/>
</dbReference>
<evidence type="ECO:0000256" key="1">
    <source>
        <dbReference type="ARBA" id="ARBA00022485"/>
    </source>
</evidence>
<dbReference type="PROSITE" id="PS50893">
    <property type="entry name" value="ABC_TRANSPORTER_2"/>
    <property type="match status" value="2"/>
</dbReference>
<evidence type="ECO:0000313" key="8">
    <source>
        <dbReference type="Proteomes" id="UP000028999"/>
    </source>
</evidence>
<reference evidence="7 8" key="1">
    <citation type="journal article" date="2014" name="Science">
        <title>Plant genetics. Early allopolyploid evolution in the post-Neolithic Brassica napus oilseed genome.</title>
        <authorList>
            <person name="Chalhoub B."/>
            <person name="Denoeud F."/>
            <person name="Liu S."/>
            <person name="Parkin I.A."/>
            <person name="Tang H."/>
            <person name="Wang X."/>
            <person name="Chiquet J."/>
            <person name="Belcram H."/>
            <person name="Tong C."/>
            <person name="Samans B."/>
            <person name="Correa M."/>
            <person name="Da Silva C."/>
            <person name="Just J."/>
            <person name="Falentin C."/>
            <person name="Koh C.S."/>
            <person name="Le Clainche I."/>
            <person name="Bernard M."/>
            <person name="Bento P."/>
            <person name="Noel B."/>
            <person name="Labadie K."/>
            <person name="Alberti A."/>
            <person name="Charles M."/>
            <person name="Arnaud D."/>
            <person name="Guo H."/>
            <person name="Daviaud C."/>
            <person name="Alamery S."/>
            <person name="Jabbari K."/>
            <person name="Zhao M."/>
            <person name="Edger P.P."/>
            <person name="Chelaifa H."/>
            <person name="Tack D."/>
            <person name="Lassalle G."/>
            <person name="Mestiri I."/>
            <person name="Schnel N."/>
            <person name="Le Paslier M.C."/>
            <person name="Fan G."/>
            <person name="Renault V."/>
            <person name="Bayer P.E."/>
            <person name="Golicz A.A."/>
            <person name="Manoli S."/>
            <person name="Lee T.H."/>
            <person name="Thi V.H."/>
            <person name="Chalabi S."/>
            <person name="Hu Q."/>
            <person name="Fan C."/>
            <person name="Tollenaere R."/>
            <person name="Lu Y."/>
            <person name="Battail C."/>
            <person name="Shen J."/>
            <person name="Sidebottom C.H."/>
            <person name="Wang X."/>
            <person name="Canaguier A."/>
            <person name="Chauveau A."/>
            <person name="Berard A."/>
            <person name="Deniot G."/>
            <person name="Guan M."/>
            <person name="Liu Z."/>
            <person name="Sun F."/>
            <person name="Lim Y.P."/>
            <person name="Lyons E."/>
            <person name="Town C.D."/>
            <person name="Bancroft I."/>
            <person name="Wang X."/>
            <person name="Meng J."/>
            <person name="Ma J."/>
            <person name="Pires J.C."/>
            <person name="King G.J."/>
            <person name="Brunel D."/>
            <person name="Delourme R."/>
            <person name="Renard M."/>
            <person name="Aury J.M."/>
            <person name="Adams K.L."/>
            <person name="Batley J."/>
            <person name="Snowdon R.J."/>
            <person name="Tost J."/>
            <person name="Edwards D."/>
            <person name="Zhou Y."/>
            <person name="Hua W."/>
            <person name="Sharpe A.G."/>
            <person name="Paterson A.H."/>
            <person name="Guan C."/>
            <person name="Wincker P."/>
        </authorList>
    </citation>
    <scope>NUCLEOTIDE SEQUENCE [LARGE SCALE GENOMIC DNA]</scope>
    <source>
        <strain evidence="8">cv. Darmor-bzh</strain>
    </source>
</reference>
<keyword evidence="2" id="KW-0547">Nucleotide-binding</keyword>
<evidence type="ECO:0000259" key="6">
    <source>
        <dbReference type="PROSITE" id="PS51379"/>
    </source>
</evidence>
<dbReference type="STRING" id="3708.A0A078J9P9"/>
<dbReference type="NCBIfam" id="NF009945">
    <property type="entry name" value="PRK13409.1"/>
    <property type="match status" value="1"/>
</dbReference>
<dbReference type="InterPro" id="IPR007209">
    <property type="entry name" value="RNaseL-inhib-like_metal-bd_dom"/>
</dbReference>
<dbReference type="FunFam" id="3.40.50.300:FF:000144">
    <property type="entry name" value="ATP-binding cassette sub-family E member 1"/>
    <property type="match status" value="1"/>
</dbReference>
<name>A0A078J9P9_BRANA</name>
<dbReference type="KEGG" id="bna:106347587"/>
<dbReference type="GO" id="GO:0005737">
    <property type="term" value="C:cytoplasm"/>
    <property type="evidence" value="ECO:0007669"/>
    <property type="project" value="UniProtKB-ARBA"/>
</dbReference>
<dbReference type="Pfam" id="PF04068">
    <property type="entry name" value="Fer4_RLI"/>
    <property type="match status" value="1"/>
</dbReference>
<keyword evidence="1" id="KW-0408">Iron</keyword>
<dbReference type="InterPro" id="IPR034348">
    <property type="entry name" value="RLI_dom_1"/>
</dbReference>
<feature type="domain" description="4Fe-4S ferredoxin-type" evidence="6">
    <location>
        <begin position="46"/>
        <end position="75"/>
    </location>
</feature>
<feature type="domain" description="ABC transporter" evidence="5">
    <location>
        <begin position="344"/>
        <end position="566"/>
    </location>
</feature>
<dbReference type="GO" id="GO:0006415">
    <property type="term" value="P:translational termination"/>
    <property type="evidence" value="ECO:0000318"/>
    <property type="project" value="GO_Central"/>
</dbReference>
<dbReference type="CDD" id="cd03236">
    <property type="entry name" value="ABC_RNaseL_inhibitor_domain1"/>
    <property type="match status" value="1"/>
</dbReference>
<dbReference type="Pfam" id="PF00005">
    <property type="entry name" value="ABC_tran"/>
    <property type="match status" value="2"/>
</dbReference>
<sequence length="603" mass="68182">MADRLTRIAIVSEDRCKPKKCRQECKKSCPVVKTGRLCIEVTPTSKTAFLSEELCIGCGICVKKCPFEAIQIINLPKDLEKDTTHRYRSNAFKLHRLPVPRPGQVLGLVGTNGIGKSTALKILAGKLKPNLGRFDNPPDWQEILAHFRGSELQSYFTRVVEENLKTAIKPQHVDQIKKIVQGDLGKMLEKLDERGMMEQIVADLELNPVLDRRAKDVSGGELQRFAIAAVFIKKAEIYMFDEPSSFLDVRQRLKAAQVVRSLLRPDSYVIVVEHDLSVLDYLSDFVCCLYGKPTAYGVVTLPFSVREGINVFLAGFIPTENLRFRDESLTFKVSETPQESDGEVKSYARYKYPNMSKTLGSFKLEVMEGDFTDSQIVVMLGENGTGKTTFIRMLAGALKPDEGVEEDMPVFNVSYKPQTYDAQRECSVRQLLHERIRDAYMHPQFVSDVMKPLQIEQLLDQAICTLSGGESQRVGITLCLGKPADIYLIDEPSAYLDSEQRITASKVIKRFILHAKKTAFIVEHDFIMATYLADRVIVYEGQPSIKCMAHSPQSLLSGMNLFLSHLNITFRRDPTNFRPRINKLESTKDREQKSAGSYYYLDD</sequence>
<dbReference type="OMA" id="IKPQHVD"/>
<dbReference type="OrthoDB" id="1063157at2759"/>
<dbReference type="GO" id="GO:0051539">
    <property type="term" value="F:4 iron, 4 sulfur cluster binding"/>
    <property type="evidence" value="ECO:0007669"/>
    <property type="project" value="UniProtKB-KW"/>
</dbReference>
<evidence type="ECO:0000256" key="3">
    <source>
        <dbReference type="ARBA" id="ARBA00022840"/>
    </source>
</evidence>
<protein>
    <submittedName>
        <fullName evidence="7">BnaA01g37290D protein</fullName>
    </submittedName>
</protein>
<accession>A0A078J9P9</accession>
<dbReference type="SUPFAM" id="SSF54862">
    <property type="entry name" value="4Fe-4S ferredoxins"/>
    <property type="match status" value="1"/>
</dbReference>
<dbReference type="AlphaFoldDB" id="A0A078J9P9"/>
<feature type="domain" description="ABC transporter" evidence="5">
    <location>
        <begin position="70"/>
        <end position="315"/>
    </location>
</feature>
<dbReference type="SMART" id="SM00382">
    <property type="entry name" value="AAA"/>
    <property type="match status" value="2"/>
</dbReference>
<keyword evidence="1" id="KW-0479">Metal-binding</keyword>
<dbReference type="PROSITE" id="PS00211">
    <property type="entry name" value="ABC_TRANSPORTER_1"/>
    <property type="match status" value="1"/>
</dbReference>
<dbReference type="InterPro" id="IPR017871">
    <property type="entry name" value="ABC_transporter-like_CS"/>
</dbReference>
<dbReference type="InterPro" id="IPR017896">
    <property type="entry name" value="4Fe4S_Fe-S-bd"/>
</dbReference>
<evidence type="ECO:0000256" key="2">
    <source>
        <dbReference type="ARBA" id="ARBA00022741"/>
    </source>
</evidence>
<keyword evidence="8" id="KW-1185">Reference proteome</keyword>
<keyword evidence="1" id="KW-0004">4Fe-4S</keyword>
<dbReference type="InterPro" id="IPR017900">
    <property type="entry name" value="4Fe4S_Fe_S_CS"/>
</dbReference>
<dbReference type="FunFam" id="3.40.50.300:FF:000152">
    <property type="entry name" value="ATP-binding cassette, sub-family E, member 1"/>
    <property type="match status" value="1"/>
</dbReference>
<dbReference type="PRINTS" id="PR01868">
    <property type="entry name" value="ABCEFAMILY"/>
</dbReference>
<dbReference type="PROSITE" id="PS00198">
    <property type="entry name" value="4FE4S_FER_1"/>
    <property type="match status" value="1"/>
</dbReference>
<dbReference type="InterPro" id="IPR003439">
    <property type="entry name" value="ABC_transporter-like_ATP-bd"/>
</dbReference>
<proteinExistence type="predicted"/>
<evidence type="ECO:0000259" key="5">
    <source>
        <dbReference type="PROSITE" id="PS50893"/>
    </source>
</evidence>